<evidence type="ECO:0000313" key="1">
    <source>
        <dbReference type="EMBL" id="AEH03645.1"/>
    </source>
</evidence>
<name>F8SJ65_BPPA3</name>
<sequence length="136" mass="14963">MSKDLKSVAFAEEHLKGVVTLDDANRLTGLDDLYEKHVLEPLGLTLEIENKREKAAAELFAGVTYHAGELFAGAMKQDPNISELAFSYPMGKHATASGVFNREGSHVVLAMTSKWETAEMKRVVAHVNTLFDEISN</sequence>
<gene>
    <name evidence="1" type="primary">222</name>
</gene>
<accession>F8SJ65</accession>
<protein>
    <submittedName>
        <fullName evidence="1">Uncharacterized protein 222</fullName>
    </submittedName>
</protein>
<reference evidence="1 2" key="1">
    <citation type="journal article" date="2011" name="Microbiology">
        <title>The Pseudomonas aeruginosa generalized transducing phage phiPA3 is a new member of the phiKZ-like group of 'jumbo' phages, and infects model laboratory strains and clinical isolates from cystic fibrosis patients.</title>
        <authorList>
            <person name="Monson R."/>
            <person name="Foulds I."/>
            <person name="Foweraker J."/>
            <person name="Welch M."/>
            <person name="Salmond G.P."/>
        </authorList>
    </citation>
    <scope>NUCLEOTIDE SEQUENCE [LARGE SCALE GENOMIC DNA]</scope>
</reference>
<organismHost>
    <name type="scientific">Pseudomonas aeruginosa</name>
    <dbReference type="NCBI Taxonomy" id="287"/>
</organismHost>
<dbReference type="KEGG" id="vg:26643750"/>
<keyword evidence="2" id="KW-1185">Reference proteome</keyword>
<organism evidence="1 2">
    <name type="scientific">Pseudomonas phage PhiPA3</name>
    <name type="common">Pseudomonas aeruginosa phage PhiPA3</name>
    <dbReference type="NCBI Taxonomy" id="998086"/>
    <lineage>
        <taxon>Viruses</taxon>
        <taxon>Duplodnaviria</taxon>
        <taxon>Heunggongvirae</taxon>
        <taxon>Uroviricota</taxon>
        <taxon>Caudoviricetes</taxon>
        <taxon>Chimalliviridae</taxon>
        <taxon>Miltoncavirus</taxon>
        <taxon>Miltoncavirus PhiPA3</taxon>
    </lineage>
</organism>
<dbReference type="Proteomes" id="UP000008388">
    <property type="component" value="Segment"/>
</dbReference>
<dbReference type="RefSeq" id="YP_009217301.1">
    <property type="nucleotide sequence ID" value="NC_028999.1"/>
</dbReference>
<dbReference type="EMBL" id="HQ630627">
    <property type="protein sequence ID" value="AEH03645.1"/>
    <property type="molecule type" value="Genomic_DNA"/>
</dbReference>
<proteinExistence type="predicted"/>
<dbReference type="GeneID" id="26643750"/>
<evidence type="ECO:0000313" key="2">
    <source>
        <dbReference type="Proteomes" id="UP000008388"/>
    </source>
</evidence>
<dbReference type="OrthoDB" id="36859at10239"/>